<dbReference type="Gene3D" id="3.40.50.1460">
    <property type="match status" value="1"/>
</dbReference>
<dbReference type="Pfam" id="PF05419">
    <property type="entry name" value="GUN4"/>
    <property type="match status" value="1"/>
</dbReference>
<dbReference type="GO" id="GO:0004197">
    <property type="term" value="F:cysteine-type endopeptidase activity"/>
    <property type="evidence" value="ECO:0007669"/>
    <property type="project" value="InterPro"/>
</dbReference>
<dbReference type="SUPFAM" id="SSF52129">
    <property type="entry name" value="Caspase-like"/>
    <property type="match status" value="1"/>
</dbReference>
<gene>
    <name evidence="3" type="ORF">PROH_01610</name>
</gene>
<organism evidence="3 4">
    <name type="scientific">Prochlorothrix hollandica PCC 9006 = CALU 1027</name>
    <dbReference type="NCBI Taxonomy" id="317619"/>
    <lineage>
        <taxon>Bacteria</taxon>
        <taxon>Bacillati</taxon>
        <taxon>Cyanobacteriota</taxon>
        <taxon>Cyanophyceae</taxon>
        <taxon>Prochlorotrichales</taxon>
        <taxon>Prochlorotrichaceae</taxon>
        <taxon>Prochlorothrix</taxon>
    </lineage>
</organism>
<dbReference type="InterPro" id="IPR018247">
    <property type="entry name" value="EF_Hand_1_Ca_BS"/>
</dbReference>
<proteinExistence type="predicted"/>
<dbReference type="Gene3D" id="1.25.40.620">
    <property type="match status" value="1"/>
</dbReference>
<comment type="caution">
    <text evidence="3">The sequence shown here is derived from an EMBL/GenBank/DDBJ whole genome shotgun (WGS) entry which is preliminary data.</text>
</comment>
<dbReference type="PANTHER" id="PTHR34800">
    <property type="entry name" value="TETRAPYRROLE-BINDING PROTEIN, CHLOROPLASTIC"/>
    <property type="match status" value="1"/>
</dbReference>
<reference evidence="3" key="1">
    <citation type="submission" date="2012-04" db="EMBL/GenBank/DDBJ databases">
        <authorList>
            <person name="Borisov I.G."/>
            <person name="Ivanikova N.V."/>
            <person name="Pinevich A.V."/>
        </authorList>
    </citation>
    <scope>NUCLEOTIDE SEQUENCE [LARGE SCALE GENOMIC DNA]</scope>
    <source>
        <strain evidence="3">CALU 1027</strain>
    </source>
</reference>
<evidence type="ECO:0000313" key="4">
    <source>
        <dbReference type="Proteomes" id="UP000034681"/>
    </source>
</evidence>
<dbReference type="SUPFAM" id="SSF140869">
    <property type="entry name" value="GUN4-like"/>
    <property type="match status" value="1"/>
</dbReference>
<dbReference type="GO" id="GO:0046906">
    <property type="term" value="F:tetrapyrrole binding"/>
    <property type="evidence" value="ECO:0007669"/>
    <property type="project" value="TreeGrafter"/>
</dbReference>
<keyword evidence="4" id="KW-1185">Reference proteome</keyword>
<dbReference type="InterPro" id="IPR029030">
    <property type="entry name" value="Caspase-like_dom_sf"/>
</dbReference>
<dbReference type="GO" id="GO:0006508">
    <property type="term" value="P:proteolysis"/>
    <property type="evidence" value="ECO:0007669"/>
    <property type="project" value="InterPro"/>
</dbReference>
<dbReference type="InterPro" id="IPR008629">
    <property type="entry name" value="GUN4-like"/>
</dbReference>
<dbReference type="Pfam" id="PF00656">
    <property type="entry name" value="Peptidase_C14"/>
    <property type="match status" value="1"/>
</dbReference>
<evidence type="ECO:0000259" key="1">
    <source>
        <dbReference type="Pfam" id="PF00656"/>
    </source>
</evidence>
<dbReference type="EMBL" id="AJTX02000002">
    <property type="protein sequence ID" value="KKJ01119.1"/>
    <property type="molecule type" value="Genomic_DNA"/>
</dbReference>
<dbReference type="Proteomes" id="UP000034681">
    <property type="component" value="Unassembled WGS sequence"/>
</dbReference>
<feature type="domain" description="GUN4-like" evidence="2">
    <location>
        <begin position="390"/>
        <end position="523"/>
    </location>
</feature>
<feature type="domain" description="Peptidase C14 caspase" evidence="1">
    <location>
        <begin position="3"/>
        <end position="230"/>
    </location>
</feature>
<dbReference type="STRING" id="317619.GCA_000332315_03497"/>
<name>A0A0M2Q2B2_PROHO</name>
<dbReference type="eggNOG" id="COG4249">
    <property type="taxonomic scope" value="Bacteria"/>
</dbReference>
<dbReference type="CDD" id="cd16383">
    <property type="entry name" value="GUN4"/>
    <property type="match status" value="1"/>
</dbReference>
<dbReference type="InterPro" id="IPR011600">
    <property type="entry name" value="Pept_C14_caspase"/>
</dbReference>
<dbReference type="NCBIfam" id="NF047832">
    <property type="entry name" value="caspase_w_EACC1"/>
    <property type="match status" value="1"/>
</dbReference>
<dbReference type="PANTHER" id="PTHR34800:SF1">
    <property type="entry name" value="TETRAPYRROLE-BINDING PROTEIN, CHLOROPLASTIC"/>
    <property type="match status" value="1"/>
</dbReference>
<evidence type="ECO:0000259" key="2">
    <source>
        <dbReference type="Pfam" id="PF05419"/>
    </source>
</evidence>
<protein>
    <submittedName>
        <fullName evidence="3">Uncharacterized protein</fullName>
    </submittedName>
</protein>
<sequence>MSKRVALLVGVTTYGEGIPALTAPAQDVAAMERVLANPDLGGFEVTTLVDPDAQSLRIALFELFQDLAKDDFVLFFFSGHGLIDDRDHLFLATKDTAKKGFVATAVQASYIQGLSQDSHVKHQVMILDCCYSGAFKEGWQAKSVGVELRRELGLDRQGEAGRAVLTSSSATQTSFQQEGADLSLYTQYLVEGIETGIADRDQNGEVSIQELHEYAKGKVQGAKPSQKPEIILDREGYNLVISRAIQQDQDSKLKFRRLVEEYITGTLGVEEYLKTQGKFSRLGQLNLLRQGSRIVGLAEPEAQAVIETIQKPYQTHLQRVVEHKKLYEEAFQDALEDEYPLSEMARQELAVYRQELDLDAEAVADIEARLEGQMPTPPAHGWDDAVPLESEKGVDYTRLRQLLKAGQWQEADQETGTCMEQALGTDDWGEIYHQKLLLSFPCADLKTIDRLWVQASQGRYGFSVQKEIYVNCGAKLDGNYPGDTIWREFGERVGWRVEGSWLSYSSLNFSGTGVPGHLPFVGMGWSWLGRARGWVQSESVGLFSRIETCKV</sequence>
<dbReference type="PROSITE" id="PS00018">
    <property type="entry name" value="EF_HAND_1"/>
    <property type="match status" value="1"/>
</dbReference>
<dbReference type="AlphaFoldDB" id="A0A0M2Q2B2"/>
<dbReference type="Gene3D" id="1.10.10.1770">
    <property type="entry name" value="Gun4-like"/>
    <property type="match status" value="1"/>
</dbReference>
<dbReference type="InterPro" id="IPR037215">
    <property type="entry name" value="GUN4-like_sf"/>
</dbReference>
<evidence type="ECO:0000313" key="3">
    <source>
        <dbReference type="EMBL" id="KKJ01119.1"/>
    </source>
</evidence>
<accession>A0A0M2Q2B2</accession>